<dbReference type="PANTHER" id="PTHR43031:SF17">
    <property type="entry name" value="SULFURTRANSFERASE YTWF-RELATED"/>
    <property type="match status" value="1"/>
</dbReference>
<dbReference type="Gene3D" id="3.40.250.10">
    <property type="entry name" value="Rhodanese-like domain"/>
    <property type="match status" value="1"/>
</dbReference>
<dbReference type="Proteomes" id="UP000294723">
    <property type="component" value="Unassembled WGS sequence"/>
</dbReference>
<dbReference type="InterPro" id="IPR001763">
    <property type="entry name" value="Rhodanese-like_dom"/>
</dbReference>
<comment type="caution">
    <text evidence="3">The sequence shown here is derived from an EMBL/GenBank/DDBJ whole genome shotgun (WGS) entry which is preliminary data.</text>
</comment>
<evidence type="ECO:0000259" key="2">
    <source>
        <dbReference type="PROSITE" id="PS50206"/>
    </source>
</evidence>
<evidence type="ECO:0000313" key="4">
    <source>
        <dbReference type="Proteomes" id="UP000294723"/>
    </source>
</evidence>
<protein>
    <submittedName>
        <fullName evidence="3">Rhodanese-like domain-containing protein</fullName>
    </submittedName>
</protein>
<dbReference type="SMART" id="SM00450">
    <property type="entry name" value="RHOD"/>
    <property type="match status" value="1"/>
</dbReference>
<dbReference type="SUPFAM" id="SSF52821">
    <property type="entry name" value="Rhodanese/Cell cycle control phosphatase"/>
    <property type="match status" value="1"/>
</dbReference>
<dbReference type="CDD" id="cd00158">
    <property type="entry name" value="RHOD"/>
    <property type="match status" value="1"/>
</dbReference>
<feature type="region of interest" description="Disordered" evidence="1">
    <location>
        <begin position="1"/>
        <end position="40"/>
    </location>
</feature>
<name>A0A4V6PEV9_9PSEU</name>
<evidence type="ECO:0000256" key="1">
    <source>
        <dbReference type="SAM" id="MobiDB-lite"/>
    </source>
</evidence>
<reference evidence="3 4" key="1">
    <citation type="submission" date="2019-03" db="EMBL/GenBank/DDBJ databases">
        <title>Draft genome sequences of novel Actinobacteria.</title>
        <authorList>
            <person name="Sahin N."/>
            <person name="Ay H."/>
            <person name="Saygin H."/>
        </authorList>
    </citation>
    <scope>NUCLEOTIDE SEQUENCE [LARGE SCALE GENOMIC DNA]</scope>
    <source>
        <strain evidence="3 4">5K548</strain>
    </source>
</reference>
<gene>
    <name evidence="3" type="ORF">E1202_26430</name>
</gene>
<sequence>MNGSDKTARTLTPKRRPAWQHRGVTTPPPGQVPGVEPAELPEKLPQGSVLLDVREDDEWQAGHAPEAVHIPMSKLVERLDDIPEADQLYVVCRSGGRSAKVTAYLNANGWDAVNVERGMNGWSAIGRPLVSDEPDGEPYVL</sequence>
<dbReference type="EMBL" id="SMLA01000059">
    <property type="protein sequence ID" value="TDD82907.1"/>
    <property type="molecule type" value="Genomic_DNA"/>
</dbReference>
<organism evidence="3 4">
    <name type="scientific">Saccharopolyspora karakumensis</name>
    <dbReference type="NCBI Taxonomy" id="2530386"/>
    <lineage>
        <taxon>Bacteria</taxon>
        <taxon>Bacillati</taxon>
        <taxon>Actinomycetota</taxon>
        <taxon>Actinomycetes</taxon>
        <taxon>Pseudonocardiales</taxon>
        <taxon>Pseudonocardiaceae</taxon>
        <taxon>Saccharopolyspora</taxon>
    </lineage>
</organism>
<dbReference type="PANTHER" id="PTHR43031">
    <property type="entry name" value="FAD-DEPENDENT OXIDOREDUCTASE"/>
    <property type="match status" value="1"/>
</dbReference>
<evidence type="ECO:0000313" key="3">
    <source>
        <dbReference type="EMBL" id="TDD82907.1"/>
    </source>
</evidence>
<dbReference type="AlphaFoldDB" id="A0A4V6PEV9"/>
<feature type="domain" description="Rhodanese" evidence="2">
    <location>
        <begin position="44"/>
        <end position="131"/>
    </location>
</feature>
<dbReference type="InterPro" id="IPR050229">
    <property type="entry name" value="GlpE_sulfurtransferase"/>
</dbReference>
<dbReference type="Pfam" id="PF00581">
    <property type="entry name" value="Rhodanese"/>
    <property type="match status" value="1"/>
</dbReference>
<keyword evidence="4" id="KW-1185">Reference proteome</keyword>
<dbReference type="PROSITE" id="PS50206">
    <property type="entry name" value="RHODANESE_3"/>
    <property type="match status" value="1"/>
</dbReference>
<proteinExistence type="predicted"/>
<accession>A0A4V6PEV9</accession>
<dbReference type="InterPro" id="IPR036873">
    <property type="entry name" value="Rhodanese-like_dom_sf"/>
</dbReference>